<organism evidence="4">
    <name type="scientific">Amblyomma cajennense</name>
    <name type="common">Cayenne tick</name>
    <name type="synonym">Acarus cajennensis</name>
    <dbReference type="NCBI Taxonomy" id="34607"/>
    <lineage>
        <taxon>Eukaryota</taxon>
        <taxon>Metazoa</taxon>
        <taxon>Ecdysozoa</taxon>
        <taxon>Arthropoda</taxon>
        <taxon>Chelicerata</taxon>
        <taxon>Arachnida</taxon>
        <taxon>Acari</taxon>
        <taxon>Parasitiformes</taxon>
        <taxon>Ixodida</taxon>
        <taxon>Ixodoidea</taxon>
        <taxon>Ixodidae</taxon>
        <taxon>Amblyomminae</taxon>
        <taxon>Amblyomma</taxon>
    </lineage>
</organism>
<dbReference type="Gene3D" id="3.90.215.10">
    <property type="entry name" value="Gamma Fibrinogen, chain A, domain 1"/>
    <property type="match status" value="1"/>
</dbReference>
<dbReference type="PANTHER" id="PTHR19143:SF458">
    <property type="entry name" value="FIBRINOGEN C-TERMINAL DOMAIN-CONTAINING PROTEIN-RELATED"/>
    <property type="match status" value="1"/>
</dbReference>
<dbReference type="CDD" id="cd00087">
    <property type="entry name" value="FReD"/>
    <property type="match status" value="1"/>
</dbReference>
<dbReference type="InterPro" id="IPR050373">
    <property type="entry name" value="Fibrinogen_C-term_domain"/>
</dbReference>
<evidence type="ECO:0000256" key="1">
    <source>
        <dbReference type="ARBA" id="ARBA00023157"/>
    </source>
</evidence>
<dbReference type="PROSITE" id="PS51406">
    <property type="entry name" value="FIBRINOGEN_C_2"/>
    <property type="match status" value="1"/>
</dbReference>
<dbReference type="Pfam" id="PF00147">
    <property type="entry name" value="Fibrinogen_C"/>
    <property type="match status" value="1"/>
</dbReference>
<reference evidence="4" key="1">
    <citation type="submission" date="2014-03" db="EMBL/GenBank/DDBJ databases">
        <title>The sialotranscriptome of Amblyomma triste, Amblyomma parvum and Amblyomma cajennense ticks, uncovered by 454-based RNA-seq.</title>
        <authorList>
            <person name="Garcia G.R."/>
            <person name="Gardinassi L.G."/>
            <person name="Ribeiro J.M."/>
            <person name="Anatriello E."/>
            <person name="Ferreira B.R."/>
            <person name="Moreira H.N."/>
            <person name="Mafra C."/>
            <person name="Olegario M.M."/>
            <person name="Szabo P.J."/>
            <person name="Miranda-Santos I.K."/>
            <person name="Maruyama S.R."/>
        </authorList>
    </citation>
    <scope>NUCLEOTIDE SEQUENCE</scope>
    <source>
        <strain evidence="4">Uberlandia</strain>
        <tissue evidence="4">Salivary glands</tissue>
    </source>
</reference>
<dbReference type="PANTHER" id="PTHR19143">
    <property type="entry name" value="FIBRINOGEN/TENASCIN/ANGIOPOEITIN"/>
    <property type="match status" value="1"/>
</dbReference>
<sequence length="285" mass="31881">MAWNKPLVFCFALCATSAMAGAVPKPSIAQAEERVKELMTILSDIKNSIRPRHCTDHLHAGQTRSGTYNIFVRADDLTGQVVYCDMDTDGGGWTVIQRRGQFGNGAYYFYRNWTEYATGFGDPTKEYWIGNKALHALTADPEAMELRIVLRNATGESVSVDYESFRVGSEEESFKLQLGKLLGPPGWDSLTDGNNMAFTTFDRDNDNAPAPENCALKYRGAWWYNRCHLSNLNGLNLNGQHASFADGIEWSARGAAGRLYHYSYPSVHMMIRPVGSQIQRRNNSL</sequence>
<dbReference type="SUPFAM" id="SSF56496">
    <property type="entry name" value="Fibrinogen C-terminal domain-like"/>
    <property type="match status" value="1"/>
</dbReference>
<accession>A0A023FLY7</accession>
<dbReference type="SMART" id="SM00186">
    <property type="entry name" value="FBG"/>
    <property type="match status" value="1"/>
</dbReference>
<dbReference type="InterPro" id="IPR002181">
    <property type="entry name" value="Fibrinogen_a/b/g_C_dom"/>
</dbReference>
<feature type="signal peptide" evidence="2">
    <location>
        <begin position="1"/>
        <end position="22"/>
    </location>
</feature>
<name>A0A023FLY7_AMBCJ</name>
<dbReference type="AlphaFoldDB" id="A0A023FLY7"/>
<dbReference type="EMBL" id="GBBK01001840">
    <property type="protein sequence ID" value="JAC22642.1"/>
    <property type="molecule type" value="mRNA"/>
</dbReference>
<proteinExistence type="evidence at transcript level"/>
<feature type="chain" id="PRO_5001521033" evidence="2">
    <location>
        <begin position="23"/>
        <end position="285"/>
    </location>
</feature>
<dbReference type="InterPro" id="IPR036056">
    <property type="entry name" value="Fibrinogen-like_C"/>
</dbReference>
<dbReference type="PROSITE" id="PS00514">
    <property type="entry name" value="FIBRINOGEN_C_1"/>
    <property type="match status" value="1"/>
</dbReference>
<dbReference type="InterPro" id="IPR014716">
    <property type="entry name" value="Fibrinogen_a/b/g_C_1"/>
</dbReference>
<evidence type="ECO:0000259" key="3">
    <source>
        <dbReference type="PROSITE" id="PS51406"/>
    </source>
</evidence>
<feature type="domain" description="Fibrinogen C-terminal" evidence="3">
    <location>
        <begin position="45"/>
        <end position="275"/>
    </location>
</feature>
<keyword evidence="2" id="KW-0732">Signal</keyword>
<evidence type="ECO:0000313" key="4">
    <source>
        <dbReference type="EMBL" id="JAC22642.1"/>
    </source>
</evidence>
<dbReference type="NCBIfam" id="NF040941">
    <property type="entry name" value="GGGWT_bact"/>
    <property type="match status" value="1"/>
</dbReference>
<dbReference type="InterPro" id="IPR020837">
    <property type="entry name" value="Fibrinogen_CS"/>
</dbReference>
<dbReference type="GO" id="GO:0005615">
    <property type="term" value="C:extracellular space"/>
    <property type="evidence" value="ECO:0007669"/>
    <property type="project" value="TreeGrafter"/>
</dbReference>
<keyword evidence="1" id="KW-1015">Disulfide bond</keyword>
<protein>
    <submittedName>
        <fullName evidence="4">Putative ixoderin</fullName>
    </submittedName>
</protein>
<evidence type="ECO:0000256" key="2">
    <source>
        <dbReference type="SAM" id="SignalP"/>
    </source>
</evidence>